<sequence length="160" mass="18080">MRSHPDFFPRLPGGPALPLCGPGWRDIIERCCVRIEDALSRREIFRFERIAEFQGVLRFYWGGSLSAPSEAEVRLAIDLAEARSQCVCEICGGRGRLHRHDNSFETRCSAHAYGRPVPVKPGIENMHLRQKTVVGRVRAIVCSLYDFEHDAFLDVGPSEL</sequence>
<reference evidence="3" key="4">
    <citation type="submission" date="2020-05" db="EMBL/GenBank/DDBJ databases">
        <title>Complete genome sequence of Bradyrhizobium diazoefficiens XF5 isolated from soybean nodule.</title>
        <authorList>
            <person name="Noda R."/>
            <person name="Kakizaki K."/>
            <person name="Minamisawa K."/>
        </authorList>
    </citation>
    <scope>NUCLEOTIDE SEQUENCE</scope>
    <source>
        <strain evidence="3">XF5</strain>
    </source>
</reference>
<evidence type="ECO:0000313" key="1">
    <source>
        <dbReference type="EMBL" id="BCE19811.1"/>
    </source>
</evidence>
<accession>A0A809X0L9</accession>
<reference evidence="4" key="5">
    <citation type="submission" date="2020-05" db="EMBL/GenBank/DDBJ databases">
        <title>Complete genome sequence of Bradyrhizobium diazoefficiens XF6 isolated from soybean nodule.</title>
        <authorList>
            <person name="Noda R."/>
            <person name="Kakizaki K."/>
            <person name="Minamisawa K."/>
        </authorList>
    </citation>
    <scope>NUCLEOTIDE SEQUENCE</scope>
    <source>
        <strain evidence="4">XF6</strain>
    </source>
</reference>
<evidence type="ECO:0000313" key="2">
    <source>
        <dbReference type="EMBL" id="BCE46064.1"/>
    </source>
</evidence>
<evidence type="ECO:0000313" key="3">
    <source>
        <dbReference type="EMBL" id="BCE54825.1"/>
    </source>
</evidence>
<reference evidence="2" key="3">
    <citation type="submission" date="2020-05" db="EMBL/GenBank/DDBJ databases">
        <title>Complete genome sequence of Bradyrhizobium diazoefficiens XF4 isolated from soybean nodule.</title>
        <authorList>
            <person name="Noda R."/>
            <person name="Kakizaki K."/>
            <person name="Minamisawa K."/>
        </authorList>
    </citation>
    <scope>NUCLEOTIDE SEQUENCE</scope>
    <source>
        <strain evidence="2">XF4</strain>
    </source>
</reference>
<dbReference type="EMBL" id="AP023095">
    <property type="protein sequence ID" value="BCE54825.1"/>
    <property type="molecule type" value="Genomic_DNA"/>
</dbReference>
<name>A0A809X0L9_9BRAD</name>
<dbReference type="EMBL" id="AP023094">
    <property type="protein sequence ID" value="BCE46064.1"/>
    <property type="molecule type" value="Genomic_DNA"/>
</dbReference>
<dbReference type="EMBL" id="AP023099">
    <property type="protein sequence ID" value="BCE89589.1"/>
    <property type="molecule type" value="Genomic_DNA"/>
</dbReference>
<dbReference type="EMBL" id="AP023091">
    <property type="protein sequence ID" value="BCE19811.1"/>
    <property type="molecule type" value="Genomic_DNA"/>
</dbReference>
<proteinExistence type="predicted"/>
<dbReference type="EMBL" id="AP023096">
    <property type="protein sequence ID" value="BCE63557.1"/>
    <property type="molecule type" value="Genomic_DNA"/>
</dbReference>
<gene>
    <name evidence="5" type="ORF">XF10B_23870</name>
    <name evidence="1" type="ORF">XF1B_24920</name>
    <name evidence="2" type="ORF">XF4B_24130</name>
    <name evidence="3" type="ORF">XF5B_23370</name>
    <name evidence="4" type="ORF">XF6B_23560</name>
</gene>
<reference evidence="1" key="1">
    <citation type="submission" date="2020-05" db="EMBL/GenBank/DDBJ databases">
        <title>Complete genome sequence of Bradyrhizobium diazoefficiens XF1 isolated from soybean nodule.</title>
        <authorList>
            <person name="Noda R."/>
            <person name="Kakizaki K."/>
            <person name="Minamisawa K."/>
        </authorList>
    </citation>
    <scope>NUCLEOTIDE SEQUENCE</scope>
    <source>
        <strain evidence="1">XF1</strain>
    </source>
</reference>
<reference evidence="5" key="2">
    <citation type="submission" date="2020-05" db="EMBL/GenBank/DDBJ databases">
        <title>Complete genome sequence of Bradyrhizobium diazoefficiens XF10 isolated from soybean nodule.</title>
        <authorList>
            <person name="Noda R."/>
            <person name="Kakizaki K."/>
            <person name="Minamisawa K."/>
        </authorList>
    </citation>
    <scope>NUCLEOTIDE SEQUENCE</scope>
    <source>
        <strain evidence="5">XF10</strain>
    </source>
</reference>
<protein>
    <submittedName>
        <fullName evidence="1">Uncharacterized protein</fullName>
    </submittedName>
</protein>
<evidence type="ECO:0000313" key="4">
    <source>
        <dbReference type="EMBL" id="BCE63557.1"/>
    </source>
</evidence>
<organism evidence="1">
    <name type="scientific">Bradyrhizobium diazoefficiens</name>
    <dbReference type="NCBI Taxonomy" id="1355477"/>
    <lineage>
        <taxon>Bacteria</taxon>
        <taxon>Pseudomonadati</taxon>
        <taxon>Pseudomonadota</taxon>
        <taxon>Alphaproteobacteria</taxon>
        <taxon>Hyphomicrobiales</taxon>
        <taxon>Nitrobacteraceae</taxon>
        <taxon>Bradyrhizobium</taxon>
    </lineage>
</organism>
<evidence type="ECO:0000313" key="5">
    <source>
        <dbReference type="EMBL" id="BCE89589.1"/>
    </source>
</evidence>
<dbReference type="AlphaFoldDB" id="A0A809X0L9"/>